<protein>
    <submittedName>
        <fullName evidence="1">Uncharacterized protein</fullName>
    </submittedName>
</protein>
<comment type="caution">
    <text evidence="1">The sequence shown here is derived from an EMBL/GenBank/DDBJ whole genome shotgun (WGS) entry which is preliminary data.</text>
</comment>
<name>A0ACB8UNM7_9EURO</name>
<sequence>MAPEERDLFTYTSGRYLYNEKLRLIERHVEFNVRALKSIAARSVGRESVTGITKIAEGGFNRVFLLTMNDGFEAIVKIPYLHTVPKMFTTESEVATLDFLHSNGIPVPKVYSWSSKTDNEVGTEYIIMEKASGKPLTDCWFNLSAKERVNLVTSFVNIEKRLFSFRFGAHGSLHYKKNLPQHLQANLYAPGSQADGDAAGRFCIGPIADYTFWRGRRADFDIHRGPWVDHREYLHDVGRRELEWTKKFGNPLRNDFPHCTLLPSKAHPDAYIDLLEKYLLLAPYLLPQDPNSPLNQPTLRHPDLNPGNIFVSDTCEVSCLIDWQYTTILPLLLVSGNPPMFENPDDEPPKNFDKPSLPPDYENLRADERSQADELYRRRMLFWLYMIFNGKDNKPHLDALRYPLAMPRQHLVERAGHQWTGNTVTLKGAVLRVVMNWDLILGRKAGTVKCPVSFDEKEQEEFFETEDKWFKANILVEYWRSLLDNVSQDGWVRNESYDKVAATNQKLKKEWYAEAEDDDDRLCVEQHWPFQDHEEVD</sequence>
<organism evidence="1">
    <name type="scientific">Ophidiomyces ophidiicola</name>
    <dbReference type="NCBI Taxonomy" id="1387563"/>
    <lineage>
        <taxon>Eukaryota</taxon>
        <taxon>Fungi</taxon>
        <taxon>Dikarya</taxon>
        <taxon>Ascomycota</taxon>
        <taxon>Pezizomycotina</taxon>
        <taxon>Eurotiomycetes</taxon>
        <taxon>Eurotiomycetidae</taxon>
        <taxon>Onygenales</taxon>
        <taxon>Onygenaceae</taxon>
        <taxon>Ophidiomyces</taxon>
    </lineage>
</organism>
<evidence type="ECO:0000313" key="1">
    <source>
        <dbReference type="EMBL" id="KAI2382020.1"/>
    </source>
</evidence>
<reference evidence="1" key="1">
    <citation type="journal article" date="2022" name="bioRxiv">
        <title>Population genetic analysis of Ophidiomyces ophidiicola, the causative agent of snake fungal disease, indicates recent introductions to the USA.</title>
        <authorList>
            <person name="Ladner J.T."/>
            <person name="Palmer J.M."/>
            <person name="Ettinger C.L."/>
            <person name="Stajich J.E."/>
            <person name="Farrell T.M."/>
            <person name="Glorioso B.M."/>
            <person name="Lawson B."/>
            <person name="Price S.J."/>
            <person name="Stengle A.G."/>
            <person name="Grear D.A."/>
            <person name="Lorch J.M."/>
        </authorList>
    </citation>
    <scope>NUCLEOTIDE SEQUENCE</scope>
    <source>
        <strain evidence="1">NWHC 24266-5</strain>
    </source>
</reference>
<gene>
    <name evidence="1" type="ORF">LOY88_006392</name>
</gene>
<dbReference type="EMBL" id="JALBCA010000150">
    <property type="protein sequence ID" value="KAI2382020.1"/>
    <property type="molecule type" value="Genomic_DNA"/>
</dbReference>
<accession>A0ACB8UNM7</accession>
<proteinExistence type="predicted"/>